<feature type="binding site" evidence="1">
    <location>
        <position position="60"/>
    </location>
    <ligand>
        <name>Mg(2+)</name>
        <dbReference type="ChEBI" id="CHEBI:18420"/>
        <label>1</label>
    </ligand>
</feature>
<dbReference type="NCBIfam" id="TIGR02662">
    <property type="entry name" value="dinitro_DRAG"/>
    <property type="match status" value="1"/>
</dbReference>
<proteinExistence type="predicted"/>
<dbReference type="SUPFAM" id="SSF101478">
    <property type="entry name" value="ADP-ribosylglycohydrolase"/>
    <property type="match status" value="1"/>
</dbReference>
<evidence type="ECO:0000313" key="3">
    <source>
        <dbReference type="Proteomes" id="UP000287502"/>
    </source>
</evidence>
<evidence type="ECO:0000313" key="2">
    <source>
        <dbReference type="EMBL" id="QAR33657.1"/>
    </source>
</evidence>
<keyword evidence="1" id="KW-0479">Metal-binding</keyword>
<dbReference type="OrthoDB" id="9798107at2"/>
<dbReference type="EC" id="3.2.2.24" evidence="2"/>
<keyword evidence="2" id="KW-0378">Hydrolase</keyword>
<reference evidence="2 3" key="1">
    <citation type="submission" date="2019-01" db="EMBL/GenBank/DDBJ databases">
        <title>Geovibrio thiophilus DSM 11263, complete genome.</title>
        <authorList>
            <person name="Spring S."/>
            <person name="Bunk B."/>
            <person name="Sproer C."/>
        </authorList>
    </citation>
    <scope>NUCLEOTIDE SEQUENCE [LARGE SCALE GENOMIC DNA]</scope>
    <source>
        <strain evidence="2 3">DSM 11263</strain>
    </source>
</reference>
<dbReference type="InterPro" id="IPR036705">
    <property type="entry name" value="Ribosyl_crysJ1_sf"/>
</dbReference>
<dbReference type="InterPro" id="IPR013479">
    <property type="entry name" value="ADP-ribosyl_diN_reduct_hydro"/>
</dbReference>
<keyword evidence="1" id="KW-0460">Magnesium</keyword>
<feature type="binding site" evidence="1">
    <location>
        <position position="245"/>
    </location>
    <ligand>
        <name>Mg(2+)</name>
        <dbReference type="ChEBI" id="CHEBI:18420"/>
        <label>1</label>
    </ligand>
</feature>
<dbReference type="KEGG" id="gtl:EP073_09660"/>
<dbReference type="GO" id="GO:0047407">
    <property type="term" value="F:ADP-ribosyl-[dinitrogen reductase] hydrolase activity"/>
    <property type="evidence" value="ECO:0007669"/>
    <property type="project" value="UniProtKB-EC"/>
</dbReference>
<dbReference type="Gene3D" id="1.10.4080.10">
    <property type="entry name" value="ADP-ribosylation/Crystallin J1"/>
    <property type="match status" value="1"/>
</dbReference>
<protein>
    <submittedName>
        <fullName evidence="2">ADP-ribosyl-[dinitrogen reductase] hydrolase</fullName>
        <ecNumber evidence="2">3.2.2.24</ecNumber>
    </submittedName>
</protein>
<evidence type="ECO:0000256" key="1">
    <source>
        <dbReference type="PIRSR" id="PIRSR605502-1"/>
    </source>
</evidence>
<dbReference type="PANTHER" id="PTHR16222">
    <property type="entry name" value="ADP-RIBOSYLGLYCOHYDROLASE"/>
    <property type="match status" value="1"/>
</dbReference>
<dbReference type="InterPro" id="IPR005502">
    <property type="entry name" value="Ribosyl_crysJ1"/>
</dbReference>
<organism evidence="2 3">
    <name type="scientific">Geovibrio thiophilus</name>
    <dbReference type="NCBI Taxonomy" id="139438"/>
    <lineage>
        <taxon>Bacteria</taxon>
        <taxon>Pseudomonadati</taxon>
        <taxon>Deferribacterota</taxon>
        <taxon>Deferribacteres</taxon>
        <taxon>Deferribacterales</taxon>
        <taxon>Geovibrionaceae</taxon>
        <taxon>Geovibrio</taxon>
    </lineage>
</organism>
<name>A0A3R5UVE8_9BACT</name>
<keyword evidence="3" id="KW-1185">Reference proteome</keyword>
<dbReference type="GO" id="GO:0046872">
    <property type="term" value="F:metal ion binding"/>
    <property type="evidence" value="ECO:0007669"/>
    <property type="project" value="UniProtKB-KW"/>
</dbReference>
<comment type="cofactor">
    <cofactor evidence="1">
        <name>Mg(2+)</name>
        <dbReference type="ChEBI" id="CHEBI:18420"/>
    </cofactor>
    <text evidence="1">Binds 2 magnesium ions per subunit.</text>
</comment>
<accession>A0A3R5UVE8</accession>
<sequence>MKNDVFERALAAYLCFAAGDALGATTEFMLPREIRDKYGIHDKIIGGGWLHLKAGNVTDDTEMSLAIGDSLIENGGYTVQGAAASFARWMKKKPVDIGSTVRRGIVNYVTKRSVVSLYSTFSAGNGAAMRNFPVVLYCLKDWVWFEEITISQCHITHNNELSDMATLVLGEVVKALIETGDKRAALDIVSEFIKKDPTFSHSKYNGEASGYIKDTFRTVMHYFFDSDSLYETVVRTVNQGGDADTNGAIAGMLAGALYGMDGIPQKWLRALDQDVVRLITKQTEDLLNAPMNVILL</sequence>
<dbReference type="Proteomes" id="UP000287502">
    <property type="component" value="Chromosome"/>
</dbReference>
<feature type="binding site" evidence="1">
    <location>
        <position position="59"/>
    </location>
    <ligand>
        <name>Mg(2+)</name>
        <dbReference type="ChEBI" id="CHEBI:18420"/>
        <label>1</label>
    </ligand>
</feature>
<dbReference type="PANTHER" id="PTHR16222:SF12">
    <property type="entry name" value="ADP-RIBOSYLGLYCOHYDROLASE-RELATED"/>
    <property type="match status" value="1"/>
</dbReference>
<feature type="binding site" evidence="1">
    <location>
        <position position="58"/>
    </location>
    <ligand>
        <name>Mg(2+)</name>
        <dbReference type="ChEBI" id="CHEBI:18420"/>
        <label>1</label>
    </ligand>
</feature>
<dbReference type="AlphaFoldDB" id="A0A3R5UVE8"/>
<dbReference type="Pfam" id="PF03747">
    <property type="entry name" value="ADP_ribosyl_GH"/>
    <property type="match status" value="1"/>
</dbReference>
<feature type="binding site" evidence="1">
    <location>
        <position position="244"/>
    </location>
    <ligand>
        <name>Mg(2+)</name>
        <dbReference type="ChEBI" id="CHEBI:18420"/>
        <label>1</label>
    </ligand>
</feature>
<feature type="binding site" evidence="1">
    <location>
        <position position="242"/>
    </location>
    <ligand>
        <name>Mg(2+)</name>
        <dbReference type="ChEBI" id="CHEBI:18420"/>
        <label>1</label>
    </ligand>
</feature>
<dbReference type="InterPro" id="IPR050792">
    <property type="entry name" value="ADP-ribosylglycohydrolase"/>
</dbReference>
<dbReference type="RefSeq" id="WP_128466943.1">
    <property type="nucleotide sequence ID" value="NZ_CP035108.1"/>
</dbReference>
<keyword evidence="2" id="KW-0326">Glycosidase</keyword>
<dbReference type="EMBL" id="CP035108">
    <property type="protein sequence ID" value="QAR33657.1"/>
    <property type="molecule type" value="Genomic_DNA"/>
</dbReference>
<gene>
    <name evidence="2" type="primary">draG</name>
    <name evidence="2" type="ORF">EP073_09660</name>
</gene>